<evidence type="ECO:0000313" key="3">
    <source>
        <dbReference type="EMBL" id="MBK4733242.1"/>
    </source>
</evidence>
<dbReference type="RefSeq" id="WP_200589896.1">
    <property type="nucleotide sequence ID" value="NZ_JAEPBG010000001.1"/>
</dbReference>
<gene>
    <name evidence="3" type="ORF">JJB74_01235</name>
</gene>
<comment type="caution">
    <text evidence="3">The sequence shown here is derived from an EMBL/GenBank/DDBJ whole genome shotgun (WGS) entry which is preliminary data.</text>
</comment>
<dbReference type="SUPFAM" id="SSF55729">
    <property type="entry name" value="Acyl-CoA N-acyltransferases (Nat)"/>
    <property type="match status" value="1"/>
</dbReference>
<dbReference type="GO" id="GO:0016747">
    <property type="term" value="F:acyltransferase activity, transferring groups other than amino-acyl groups"/>
    <property type="evidence" value="ECO:0007669"/>
    <property type="project" value="InterPro"/>
</dbReference>
<reference evidence="3" key="1">
    <citation type="submission" date="2021-01" db="EMBL/GenBank/DDBJ databases">
        <title>Genome sequence of strain Noviherbaspirillum sp. DKR-6.</title>
        <authorList>
            <person name="Chaudhary D.K."/>
        </authorList>
    </citation>
    <scope>NUCLEOTIDE SEQUENCE</scope>
    <source>
        <strain evidence="3">DKR-6</strain>
    </source>
</reference>
<name>A0A934W3V4_9BURK</name>
<proteinExistence type="predicted"/>
<dbReference type="Gene3D" id="3.40.630.30">
    <property type="match status" value="1"/>
</dbReference>
<dbReference type="InterPro" id="IPR000182">
    <property type="entry name" value="GNAT_dom"/>
</dbReference>
<dbReference type="InterPro" id="IPR016181">
    <property type="entry name" value="Acyl_CoA_acyltransferase"/>
</dbReference>
<dbReference type="EMBL" id="JAEPBG010000001">
    <property type="protein sequence ID" value="MBK4733242.1"/>
    <property type="molecule type" value="Genomic_DNA"/>
</dbReference>
<dbReference type="Proteomes" id="UP000622890">
    <property type="component" value="Unassembled WGS sequence"/>
</dbReference>
<dbReference type="SUPFAM" id="SSF48452">
    <property type="entry name" value="TPR-like"/>
    <property type="match status" value="1"/>
</dbReference>
<dbReference type="Pfam" id="PF13302">
    <property type="entry name" value="Acetyltransf_3"/>
    <property type="match status" value="1"/>
</dbReference>
<evidence type="ECO:0000313" key="4">
    <source>
        <dbReference type="Proteomes" id="UP000622890"/>
    </source>
</evidence>
<evidence type="ECO:0000256" key="1">
    <source>
        <dbReference type="SAM" id="MobiDB-lite"/>
    </source>
</evidence>
<protein>
    <submittedName>
        <fullName evidence="3">GNAT family N-acetyltransferase</fullName>
    </submittedName>
</protein>
<sequence length="713" mass="79465">MIADAKANSRTKGQVSGGNESSLKRSRLAPLTAAAWADAIVNFWRSADASSMIDRSQTLDIFDLWPGCGETAWLLMNALHRRLQVFPELAQRLRYLVVAPNRDTLNAIRAQKEFQLWIANESLVPVLWDPDRGEPCLLTPRKRFAWEATNPVVVLANDVWARLDQRLLAVHYGALLEADIGALANKQSDEEEAKLWFPAREQGLPAGLSPLLRECLLRFNSVPLPLPIGAIEMATRVTGLSKRGYLMLASADGTFTEQQMRLQTFPSLVERHRKGEAMPVNFYLLAKYFERLGAAAWQSEAAPGKVIQAVVGTLPRPHRILDPVQASLSNKNCGDAAALLKLARTATGWSRPPSESILALLRSTDFDPEVFVECTGAIMEILKPDTTVDRAPWREALQQIWQRHLPLPGTRPLHRMLAPALMRAGSWGYARSVLQRGLQIHGNDALDFAHLAWCEFRTGRLVEARKWIHRALSMPEKHATVTEVAEKIEDKLQRLHGGWLQTVPSSRMPVICLEPLDMLHAEALHQQYRDPQIAIMTGLPALTTLDATREWVNGHSTDSGRRAYAVMHVDHGFLGYACMAVSGTIAYFCFWIGADYQGLGFAAEIARLTCELGIRQGMTHIYTSAYADNARSLRSLERSGFTRLPIRALPPDHDRIFLFLQGAGAPVLDPEADLIAYYRDEKLPLKFPDRIAVVGRAHSGCHEHAQQNDAARA</sequence>
<feature type="region of interest" description="Disordered" evidence="1">
    <location>
        <begin position="1"/>
        <end position="22"/>
    </location>
</feature>
<dbReference type="AlphaFoldDB" id="A0A934W3V4"/>
<feature type="compositionally biased region" description="Polar residues" evidence="1">
    <location>
        <begin position="8"/>
        <end position="21"/>
    </location>
</feature>
<feature type="domain" description="N-acetyltransferase" evidence="2">
    <location>
        <begin position="508"/>
        <end position="661"/>
    </location>
</feature>
<dbReference type="InterPro" id="IPR011990">
    <property type="entry name" value="TPR-like_helical_dom_sf"/>
</dbReference>
<evidence type="ECO:0000259" key="2">
    <source>
        <dbReference type="PROSITE" id="PS51186"/>
    </source>
</evidence>
<dbReference type="Gene3D" id="1.25.40.10">
    <property type="entry name" value="Tetratricopeptide repeat domain"/>
    <property type="match status" value="1"/>
</dbReference>
<keyword evidence="4" id="KW-1185">Reference proteome</keyword>
<dbReference type="PROSITE" id="PS51186">
    <property type="entry name" value="GNAT"/>
    <property type="match status" value="1"/>
</dbReference>
<organism evidence="3 4">
    <name type="scientific">Noviherbaspirillum pedocola</name>
    <dbReference type="NCBI Taxonomy" id="2801341"/>
    <lineage>
        <taxon>Bacteria</taxon>
        <taxon>Pseudomonadati</taxon>
        <taxon>Pseudomonadota</taxon>
        <taxon>Betaproteobacteria</taxon>
        <taxon>Burkholderiales</taxon>
        <taxon>Oxalobacteraceae</taxon>
        <taxon>Noviherbaspirillum</taxon>
    </lineage>
</organism>
<accession>A0A934W3V4</accession>